<dbReference type="Gene3D" id="3.40.50.2020">
    <property type="match status" value="1"/>
</dbReference>
<reference evidence="4" key="1">
    <citation type="submission" date="2016-10" db="EMBL/GenBank/DDBJ databases">
        <authorList>
            <person name="Varghese N."/>
            <person name="Submissions S."/>
        </authorList>
    </citation>
    <scope>NUCLEOTIDE SEQUENCE [LARGE SCALE GENOMIC DNA]</scope>
    <source>
        <strain evidence="4">Nm69</strain>
    </source>
</reference>
<evidence type="ECO:0000259" key="2">
    <source>
        <dbReference type="Pfam" id="PF00156"/>
    </source>
</evidence>
<evidence type="ECO:0000313" key="4">
    <source>
        <dbReference type="Proteomes" id="UP000199533"/>
    </source>
</evidence>
<sequence>MQLAIAPILAELLIDKLKSQALTESPDLIIPMPLHSKRLQERGFNQALEISHYVARKINITLSSDSCERIKNTPSQTGLSWKARNKNVQNAFRCKTDLSGKHVAVIDDVMTTGATLNALAQQLRKKGAAKISNWIITRAQTDQFRTRADLGF</sequence>
<evidence type="ECO:0000313" key="3">
    <source>
        <dbReference type="EMBL" id="SFK42258.1"/>
    </source>
</evidence>
<dbReference type="InterPro" id="IPR051910">
    <property type="entry name" value="ComF/GntX_DNA_util-trans"/>
</dbReference>
<proteinExistence type="inferred from homology"/>
<dbReference type="PANTHER" id="PTHR47505">
    <property type="entry name" value="DNA UTILIZATION PROTEIN YHGH"/>
    <property type="match status" value="1"/>
</dbReference>
<dbReference type="PANTHER" id="PTHR47505:SF1">
    <property type="entry name" value="DNA UTILIZATION PROTEIN YHGH"/>
    <property type="match status" value="1"/>
</dbReference>
<dbReference type="CDD" id="cd06223">
    <property type="entry name" value="PRTases_typeI"/>
    <property type="match status" value="1"/>
</dbReference>
<accession>A0A1I3ZDJ7</accession>
<gene>
    <name evidence="3" type="ORF">SAMN05216302_100641</name>
</gene>
<dbReference type="RefSeq" id="WP_244531794.1">
    <property type="nucleotide sequence ID" value="NZ_FOSP01000006.1"/>
</dbReference>
<evidence type="ECO:0000256" key="1">
    <source>
        <dbReference type="ARBA" id="ARBA00008007"/>
    </source>
</evidence>
<organism evidence="3 4">
    <name type="scientific">Nitrosomonas aestuarii</name>
    <dbReference type="NCBI Taxonomy" id="52441"/>
    <lineage>
        <taxon>Bacteria</taxon>
        <taxon>Pseudomonadati</taxon>
        <taxon>Pseudomonadota</taxon>
        <taxon>Betaproteobacteria</taxon>
        <taxon>Nitrosomonadales</taxon>
        <taxon>Nitrosomonadaceae</taxon>
        <taxon>Nitrosomonas</taxon>
    </lineage>
</organism>
<dbReference type="InterPro" id="IPR000836">
    <property type="entry name" value="PRTase_dom"/>
</dbReference>
<keyword evidence="4" id="KW-1185">Reference proteome</keyword>
<feature type="domain" description="Phosphoribosyltransferase" evidence="2">
    <location>
        <begin position="87"/>
        <end position="132"/>
    </location>
</feature>
<comment type="similarity">
    <text evidence="1">Belongs to the ComF/GntX family.</text>
</comment>
<dbReference type="Pfam" id="PF00156">
    <property type="entry name" value="Pribosyltran"/>
    <property type="match status" value="1"/>
</dbReference>
<protein>
    <submittedName>
        <fullName evidence="3">ComF family protein</fullName>
    </submittedName>
</protein>
<dbReference type="SUPFAM" id="SSF53271">
    <property type="entry name" value="PRTase-like"/>
    <property type="match status" value="1"/>
</dbReference>
<dbReference type="EMBL" id="FOSP01000006">
    <property type="protein sequence ID" value="SFK42258.1"/>
    <property type="molecule type" value="Genomic_DNA"/>
</dbReference>
<dbReference type="STRING" id="52441.SAMN05216302_100641"/>
<dbReference type="InterPro" id="IPR029057">
    <property type="entry name" value="PRTase-like"/>
</dbReference>
<dbReference type="Proteomes" id="UP000199533">
    <property type="component" value="Unassembled WGS sequence"/>
</dbReference>
<name>A0A1I3ZDJ7_9PROT</name>
<dbReference type="AlphaFoldDB" id="A0A1I3ZDJ7"/>